<dbReference type="Proteomes" id="UP001162501">
    <property type="component" value="Chromosome 20"/>
</dbReference>
<feature type="non-terminal residue" evidence="1">
    <location>
        <position position="201"/>
    </location>
</feature>
<sequence length="201" mass="21101">PSQAPMSSSAISAPLRAPGMQGMVRSRGPARRPRGAQGTDRPPRALNRGSPAPPPAERSGCSPAPAPSCGSPVPRGPSERRARGSQASPSDKTPRGLRPRSADAQGGPTWRLSPHSPRGRSELDLEGALFGLLEDQRATGEPWGQDPSKDRVMEILDRAKVLGRGARPPRTKDGRTVDPPTLPPTSWGPAARTNFPAAEVG</sequence>
<evidence type="ECO:0000313" key="1">
    <source>
        <dbReference type="EMBL" id="CAN0022683.1"/>
    </source>
</evidence>
<dbReference type="EMBL" id="OX596104">
    <property type="protein sequence ID" value="CAN0022683.1"/>
    <property type="molecule type" value="Genomic_DNA"/>
</dbReference>
<organism evidence="1 2">
    <name type="scientific">Rangifer tarandus platyrhynchus</name>
    <name type="common">Svalbard reindeer</name>
    <dbReference type="NCBI Taxonomy" id="3082113"/>
    <lineage>
        <taxon>Eukaryota</taxon>
        <taxon>Metazoa</taxon>
        <taxon>Chordata</taxon>
        <taxon>Craniata</taxon>
        <taxon>Vertebrata</taxon>
        <taxon>Euteleostomi</taxon>
        <taxon>Mammalia</taxon>
        <taxon>Eutheria</taxon>
        <taxon>Laurasiatheria</taxon>
        <taxon>Artiodactyla</taxon>
        <taxon>Ruminantia</taxon>
        <taxon>Pecora</taxon>
        <taxon>Cervidae</taxon>
        <taxon>Odocoileinae</taxon>
        <taxon>Rangifer</taxon>
    </lineage>
</organism>
<accession>A0AC59YVZ3</accession>
<proteinExistence type="predicted"/>
<gene>
    <name evidence="1" type="ORF">MRATA1EN22A_LOCUS10887</name>
</gene>
<reference evidence="1" key="2">
    <citation type="submission" date="2025-03" db="EMBL/GenBank/DDBJ databases">
        <authorList>
            <consortium name="ELIXIR-Norway"/>
            <consortium name="Elixir Norway"/>
        </authorList>
    </citation>
    <scope>NUCLEOTIDE SEQUENCE</scope>
</reference>
<protein>
    <submittedName>
        <fullName evidence="1">Uncharacterized protein</fullName>
    </submittedName>
</protein>
<reference evidence="1" key="1">
    <citation type="submission" date="2023-05" db="EMBL/GenBank/DDBJ databases">
        <authorList>
            <consortium name="ELIXIR-Norway"/>
        </authorList>
    </citation>
    <scope>NUCLEOTIDE SEQUENCE</scope>
</reference>
<evidence type="ECO:0000313" key="2">
    <source>
        <dbReference type="Proteomes" id="UP001162501"/>
    </source>
</evidence>
<name>A0AC59YVZ3_RANTA</name>
<feature type="non-terminal residue" evidence="1">
    <location>
        <position position="1"/>
    </location>
</feature>